<dbReference type="OrthoDB" id="3219396at2759"/>
<name>A0A8H5FCE9_9AGAR</name>
<dbReference type="AlphaFoldDB" id="A0A8H5FCE9"/>
<dbReference type="SUPFAM" id="SSF81383">
    <property type="entry name" value="F-box domain"/>
    <property type="match status" value="1"/>
</dbReference>
<protein>
    <recommendedName>
        <fullName evidence="1">F-box domain-containing protein</fullName>
    </recommendedName>
</protein>
<sequence>MPLQLIEFCDELLIHIFSFMDKPSLMACATVCRGFTYFAQSCLFHKVTLAPYAQNPFSGESLEDGWRATYCTGDCHAFLRCMISALRRGTDLCRLVKELHISSDYSSRSGVRHWHPDARFPLPSALTFSDILPRYYDLVMILHFLGEAHSVHFIRFPAIFLEMAVPDGIIDHSRPWNANSFFKTFLENPGLESISVFYSIPSPMEIFRIRRRRELFVILFSYTDCVLNIRNLNIPGISFAFEQTEEDPRILNLVELKISQNEIPHPDGNVDLALGPGPAALLPLPDWNQPTSCGPIQNLVLWNLRSLTLNARTNSDAESFGRFIKLSSHYKFNLLGHLELRFGENILSSPRRDLFDLNGCHNLKTLRIILEAPYFKFGVASSFTEVQDIFRVELARAFDTIPKGCPLETIFLVFNEPVGSWRRNGEGTSAAAYSIMDRRFSGRDLWRLRRVTIVARSSDSRLESDIQKTLEDTYSAGKLHVNVRL</sequence>
<dbReference type="CDD" id="cd09917">
    <property type="entry name" value="F-box_SF"/>
    <property type="match status" value="1"/>
</dbReference>
<feature type="domain" description="F-box" evidence="1">
    <location>
        <begin position="8"/>
        <end position="48"/>
    </location>
</feature>
<reference evidence="2 3" key="1">
    <citation type="journal article" date="2020" name="ISME J.">
        <title>Uncovering the hidden diversity of litter-decomposition mechanisms in mushroom-forming fungi.</title>
        <authorList>
            <person name="Floudas D."/>
            <person name="Bentzer J."/>
            <person name="Ahren D."/>
            <person name="Johansson T."/>
            <person name="Persson P."/>
            <person name="Tunlid A."/>
        </authorList>
    </citation>
    <scope>NUCLEOTIDE SEQUENCE [LARGE SCALE GENOMIC DNA]</scope>
    <source>
        <strain evidence="2 3">CBS 291.85</strain>
    </source>
</reference>
<organism evidence="2 3">
    <name type="scientific">Tetrapyrgos nigripes</name>
    <dbReference type="NCBI Taxonomy" id="182062"/>
    <lineage>
        <taxon>Eukaryota</taxon>
        <taxon>Fungi</taxon>
        <taxon>Dikarya</taxon>
        <taxon>Basidiomycota</taxon>
        <taxon>Agaricomycotina</taxon>
        <taxon>Agaricomycetes</taxon>
        <taxon>Agaricomycetidae</taxon>
        <taxon>Agaricales</taxon>
        <taxon>Marasmiineae</taxon>
        <taxon>Marasmiaceae</taxon>
        <taxon>Tetrapyrgos</taxon>
    </lineage>
</organism>
<evidence type="ECO:0000259" key="1">
    <source>
        <dbReference type="SMART" id="SM00256"/>
    </source>
</evidence>
<evidence type="ECO:0000313" key="3">
    <source>
        <dbReference type="Proteomes" id="UP000559256"/>
    </source>
</evidence>
<dbReference type="Gene3D" id="1.20.1280.50">
    <property type="match status" value="1"/>
</dbReference>
<dbReference type="Proteomes" id="UP000559256">
    <property type="component" value="Unassembled WGS sequence"/>
</dbReference>
<dbReference type="Pfam" id="PF12937">
    <property type="entry name" value="F-box-like"/>
    <property type="match status" value="1"/>
</dbReference>
<dbReference type="InterPro" id="IPR001810">
    <property type="entry name" value="F-box_dom"/>
</dbReference>
<evidence type="ECO:0000313" key="2">
    <source>
        <dbReference type="EMBL" id="KAF5331318.1"/>
    </source>
</evidence>
<proteinExistence type="predicted"/>
<gene>
    <name evidence="2" type="ORF">D9758_015797</name>
</gene>
<accession>A0A8H5FCE9</accession>
<dbReference type="InterPro" id="IPR036047">
    <property type="entry name" value="F-box-like_dom_sf"/>
</dbReference>
<dbReference type="SMART" id="SM00256">
    <property type="entry name" value="FBOX"/>
    <property type="match status" value="1"/>
</dbReference>
<keyword evidence="3" id="KW-1185">Reference proteome</keyword>
<comment type="caution">
    <text evidence="2">The sequence shown here is derived from an EMBL/GenBank/DDBJ whole genome shotgun (WGS) entry which is preliminary data.</text>
</comment>
<dbReference type="EMBL" id="JAACJM010000327">
    <property type="protein sequence ID" value="KAF5331318.1"/>
    <property type="molecule type" value="Genomic_DNA"/>
</dbReference>